<dbReference type="PANTHER" id="PTHR40124:SF1">
    <property type="entry name" value="DISAGGREGATASE RELATED REPEAT PROTEIN"/>
    <property type="match status" value="1"/>
</dbReference>
<organism evidence="2 3">
    <name type="scientific">Brachionus plicatilis</name>
    <name type="common">Marine rotifer</name>
    <name type="synonym">Brachionus muelleri</name>
    <dbReference type="NCBI Taxonomy" id="10195"/>
    <lineage>
        <taxon>Eukaryota</taxon>
        <taxon>Metazoa</taxon>
        <taxon>Spiralia</taxon>
        <taxon>Gnathifera</taxon>
        <taxon>Rotifera</taxon>
        <taxon>Eurotatoria</taxon>
        <taxon>Monogononta</taxon>
        <taxon>Pseudotrocha</taxon>
        <taxon>Ploima</taxon>
        <taxon>Brachionidae</taxon>
        <taxon>Brachionus</taxon>
    </lineage>
</organism>
<dbReference type="PANTHER" id="PTHR40124">
    <property type="match status" value="1"/>
</dbReference>
<sequence>MSGAKRMLKKPAEALLWVGDFANFNYWPIGNSYLADNREIVNDPKGSGKKALKVKYPAGSYSSLPGNKGGTGFFVWPFGTNIIQHATLEYEVLFPTDFDWVKGGKLPGFFGGKTNCNGGDMALDCFSLRFMFGSNGNGYATTNVPISGIAFETFFGGGADWATTKTSTKKVKNKIKTLRRII</sequence>
<comment type="caution">
    <text evidence="2">The sequence shown here is derived from an EMBL/GenBank/DDBJ whole genome shotgun (WGS) entry which is preliminary data.</text>
</comment>
<dbReference type="AlphaFoldDB" id="A0A3M7Q6Y9"/>
<dbReference type="STRING" id="10195.A0A3M7Q6Y9"/>
<dbReference type="OrthoDB" id="10069995at2759"/>
<keyword evidence="3" id="KW-1185">Reference proteome</keyword>
<evidence type="ECO:0000313" key="2">
    <source>
        <dbReference type="EMBL" id="RNA06771.1"/>
    </source>
</evidence>
<name>A0A3M7Q6Y9_BRAPC</name>
<dbReference type="InterPro" id="IPR048958">
    <property type="entry name" value="Polysacc_lyase_14"/>
</dbReference>
<evidence type="ECO:0000259" key="1">
    <source>
        <dbReference type="Pfam" id="PF21294"/>
    </source>
</evidence>
<dbReference type="Pfam" id="PF21294">
    <property type="entry name" value="Polysacc_lyase_14"/>
    <property type="match status" value="1"/>
</dbReference>
<reference evidence="2 3" key="1">
    <citation type="journal article" date="2018" name="Sci. Rep.">
        <title>Genomic signatures of local adaptation to the degree of environmental predictability in rotifers.</title>
        <authorList>
            <person name="Franch-Gras L."/>
            <person name="Hahn C."/>
            <person name="Garcia-Roger E.M."/>
            <person name="Carmona M.J."/>
            <person name="Serra M."/>
            <person name="Gomez A."/>
        </authorList>
    </citation>
    <scope>NUCLEOTIDE SEQUENCE [LARGE SCALE GENOMIC DNA]</scope>
    <source>
        <strain evidence="2">HYR1</strain>
    </source>
</reference>
<evidence type="ECO:0000313" key="3">
    <source>
        <dbReference type="Proteomes" id="UP000276133"/>
    </source>
</evidence>
<feature type="domain" description="Polysaccharide lyase 14" evidence="1">
    <location>
        <begin position="47"/>
        <end position="140"/>
    </location>
</feature>
<protein>
    <submittedName>
        <fullName evidence="2">Polysaccharide lyase family 14</fullName>
    </submittedName>
</protein>
<proteinExistence type="predicted"/>
<dbReference type="EMBL" id="REGN01007290">
    <property type="protein sequence ID" value="RNA06771.1"/>
    <property type="molecule type" value="Genomic_DNA"/>
</dbReference>
<dbReference type="Proteomes" id="UP000276133">
    <property type="component" value="Unassembled WGS sequence"/>
</dbReference>
<dbReference type="GO" id="GO:0016829">
    <property type="term" value="F:lyase activity"/>
    <property type="evidence" value="ECO:0007669"/>
    <property type="project" value="UniProtKB-KW"/>
</dbReference>
<keyword evidence="2" id="KW-0456">Lyase</keyword>
<gene>
    <name evidence="2" type="ORF">BpHYR1_005594</name>
</gene>
<dbReference type="Gene3D" id="2.60.120.200">
    <property type="match status" value="1"/>
</dbReference>
<accession>A0A3M7Q6Y9</accession>